<evidence type="ECO:0000313" key="6">
    <source>
        <dbReference type="EMBL" id="SNV02434.1"/>
    </source>
</evidence>
<name>A0A239U008_9FIRM</name>
<evidence type="ECO:0000256" key="3">
    <source>
        <dbReference type="SAM" id="Coils"/>
    </source>
</evidence>
<keyword evidence="4" id="KW-1133">Transmembrane helix</keyword>
<dbReference type="GO" id="GO:0030313">
    <property type="term" value="C:cell envelope"/>
    <property type="evidence" value="ECO:0007669"/>
    <property type="project" value="UniProtKB-SubCell"/>
</dbReference>
<dbReference type="SUPFAM" id="SSF51230">
    <property type="entry name" value="Single hybrid motif"/>
    <property type="match status" value="1"/>
</dbReference>
<protein>
    <submittedName>
        <fullName evidence="6">Multidrug resistance protein MdtN</fullName>
    </submittedName>
</protein>
<evidence type="ECO:0000256" key="4">
    <source>
        <dbReference type="SAM" id="Phobius"/>
    </source>
</evidence>
<organism evidence="6 7">
    <name type="scientific">Megamonas hypermegale</name>
    <dbReference type="NCBI Taxonomy" id="158847"/>
    <lineage>
        <taxon>Bacteria</taxon>
        <taxon>Bacillati</taxon>
        <taxon>Bacillota</taxon>
        <taxon>Negativicutes</taxon>
        <taxon>Selenomonadales</taxon>
        <taxon>Selenomonadaceae</taxon>
        <taxon>Megamonas</taxon>
    </lineage>
</organism>
<dbReference type="InterPro" id="IPR058625">
    <property type="entry name" value="MdtA-like_BSH"/>
</dbReference>
<sequence length="370" mass="41045">MNLRKKSIVFCGIFVLLFLISGITLMYKGNDAIALAIEKKDGILTAEQVKLSFDSVSGRLIKEAIKEGQEVKKGDIIMQLDSTDTDLSIEKTKAQIAQLDAQINSQNGAINVEYAMTDTQEVQTFNQIDQQKAAIASAQATYKNKQIDYNRKLQLLEVEAIAQSDLDDAKMALDVASADLAQQQELLNQLLGGANDNANTQDINLPTINQQRQEIDNKLNDVEALIEQKKQLEVQLKELEVTKSRLTLYAPEDGKIIKILAKQGEMILANTPVVLLESNRRYYDIYISENQVANLAEGDTINGKSIANDLTVPGTIRLITQAPGFADLKQSREKGQADLSAFQIRIYTDDVEGLQTGMTIEVTDDEFTKR</sequence>
<dbReference type="AlphaFoldDB" id="A0A239U008"/>
<dbReference type="GeneID" id="78507598"/>
<evidence type="ECO:0000259" key="5">
    <source>
        <dbReference type="Pfam" id="PF25917"/>
    </source>
</evidence>
<dbReference type="PANTHER" id="PTHR32347">
    <property type="entry name" value="EFFLUX SYSTEM COMPONENT YKNX-RELATED"/>
    <property type="match status" value="1"/>
</dbReference>
<feature type="coiled-coil region" evidence="3">
    <location>
        <begin position="166"/>
        <end position="249"/>
    </location>
</feature>
<feature type="transmembrane region" description="Helical" evidence="4">
    <location>
        <begin position="7"/>
        <end position="27"/>
    </location>
</feature>
<gene>
    <name evidence="6" type="ORF">SAMEA4364220_01602</name>
</gene>
<comment type="subcellular location">
    <subcellularLocation>
        <location evidence="1">Cell envelope</location>
    </subcellularLocation>
</comment>
<reference evidence="6 7" key="1">
    <citation type="submission" date="2017-06" db="EMBL/GenBank/DDBJ databases">
        <authorList>
            <consortium name="Pathogen Informatics"/>
        </authorList>
    </citation>
    <scope>NUCLEOTIDE SEQUENCE [LARGE SCALE GENOMIC DNA]</scope>
    <source>
        <strain evidence="6 7">NCTC10570</strain>
    </source>
</reference>
<dbReference type="Gene3D" id="1.10.287.470">
    <property type="entry name" value="Helix hairpin bin"/>
    <property type="match status" value="2"/>
</dbReference>
<dbReference type="Gene3D" id="2.40.50.100">
    <property type="match status" value="1"/>
</dbReference>
<dbReference type="eggNOG" id="COG1566">
    <property type="taxonomic scope" value="Bacteria"/>
</dbReference>
<dbReference type="Pfam" id="PF25917">
    <property type="entry name" value="BSH_RND"/>
    <property type="match status" value="1"/>
</dbReference>
<dbReference type="InterPro" id="IPR011053">
    <property type="entry name" value="Single_hybrid_motif"/>
</dbReference>
<dbReference type="EMBL" id="LT906446">
    <property type="protein sequence ID" value="SNV02434.1"/>
    <property type="molecule type" value="Genomic_DNA"/>
</dbReference>
<dbReference type="SUPFAM" id="SSF111369">
    <property type="entry name" value="HlyD-like secretion proteins"/>
    <property type="match status" value="1"/>
</dbReference>
<keyword evidence="7" id="KW-1185">Reference proteome</keyword>
<dbReference type="RefSeq" id="WP_027890433.1">
    <property type="nucleotide sequence ID" value="NZ_LT906446.1"/>
</dbReference>
<evidence type="ECO:0000256" key="1">
    <source>
        <dbReference type="ARBA" id="ARBA00004196"/>
    </source>
</evidence>
<keyword evidence="2 3" id="KW-0175">Coiled coil</keyword>
<feature type="domain" description="Multidrug resistance protein MdtA-like barrel-sandwich hybrid" evidence="5">
    <location>
        <begin position="56"/>
        <end position="272"/>
    </location>
</feature>
<keyword evidence="4" id="KW-0812">Transmembrane</keyword>
<evidence type="ECO:0000313" key="7">
    <source>
        <dbReference type="Proteomes" id="UP000215383"/>
    </source>
</evidence>
<dbReference type="PANTHER" id="PTHR32347:SF23">
    <property type="entry name" value="BLL5650 PROTEIN"/>
    <property type="match status" value="1"/>
</dbReference>
<keyword evidence="4" id="KW-0472">Membrane</keyword>
<evidence type="ECO:0000256" key="2">
    <source>
        <dbReference type="ARBA" id="ARBA00023054"/>
    </source>
</evidence>
<proteinExistence type="predicted"/>
<dbReference type="InterPro" id="IPR050465">
    <property type="entry name" value="UPF0194_transport"/>
</dbReference>
<dbReference type="Proteomes" id="UP000215383">
    <property type="component" value="Chromosome 1"/>
</dbReference>
<accession>A0A239U008</accession>